<feature type="transmembrane region" description="Helical" evidence="8">
    <location>
        <begin position="188"/>
        <end position="209"/>
    </location>
</feature>
<name>A0A1E1KFU6_9HELO</name>
<feature type="transmembrane region" description="Helical" evidence="8">
    <location>
        <begin position="6"/>
        <end position="25"/>
    </location>
</feature>
<evidence type="ECO:0000256" key="6">
    <source>
        <dbReference type="ARBA" id="ARBA00022989"/>
    </source>
</evidence>
<feature type="transmembrane region" description="Helical" evidence="8">
    <location>
        <begin position="165"/>
        <end position="182"/>
    </location>
</feature>
<evidence type="ECO:0000256" key="2">
    <source>
        <dbReference type="ARBA" id="ARBA00022448"/>
    </source>
</evidence>
<feature type="transmembrane region" description="Helical" evidence="8">
    <location>
        <begin position="279"/>
        <end position="298"/>
    </location>
</feature>
<dbReference type="Pfam" id="PF04143">
    <property type="entry name" value="Sulf_transp"/>
    <property type="match status" value="1"/>
</dbReference>
<feature type="transmembrane region" description="Helical" evidence="8">
    <location>
        <begin position="248"/>
        <end position="267"/>
    </location>
</feature>
<organism evidence="9 10">
    <name type="scientific">Rhynchosporium graminicola</name>
    <dbReference type="NCBI Taxonomy" id="2792576"/>
    <lineage>
        <taxon>Eukaryota</taxon>
        <taxon>Fungi</taxon>
        <taxon>Dikarya</taxon>
        <taxon>Ascomycota</taxon>
        <taxon>Pezizomycotina</taxon>
        <taxon>Leotiomycetes</taxon>
        <taxon>Helotiales</taxon>
        <taxon>Ploettnerulaceae</taxon>
        <taxon>Rhynchosporium</taxon>
    </lineage>
</organism>
<feature type="transmembrane region" description="Helical" evidence="8">
    <location>
        <begin position="85"/>
        <end position="106"/>
    </location>
</feature>
<evidence type="ECO:0000256" key="5">
    <source>
        <dbReference type="ARBA" id="ARBA00022692"/>
    </source>
</evidence>
<keyword evidence="2" id="KW-0813">Transport</keyword>
<feature type="transmembrane region" description="Helical" evidence="8">
    <location>
        <begin position="45"/>
        <end position="65"/>
    </location>
</feature>
<evidence type="ECO:0000256" key="8">
    <source>
        <dbReference type="SAM" id="Phobius"/>
    </source>
</evidence>
<keyword evidence="5 8" id="KW-0812">Transmembrane</keyword>
<evidence type="ECO:0000256" key="3">
    <source>
        <dbReference type="ARBA" id="ARBA00022475"/>
    </source>
</evidence>
<evidence type="ECO:0000313" key="9">
    <source>
        <dbReference type="EMBL" id="CZS96918.1"/>
    </source>
</evidence>
<evidence type="ECO:0000313" key="10">
    <source>
        <dbReference type="Proteomes" id="UP000178129"/>
    </source>
</evidence>
<keyword evidence="4" id="KW-0997">Cell inner membrane</keyword>
<dbReference type="AlphaFoldDB" id="A0A1E1KFU6"/>
<protein>
    <submittedName>
        <fullName evidence="9">Uncharacterized protein</fullName>
    </submittedName>
</protein>
<dbReference type="PANTHER" id="PTHR30574">
    <property type="entry name" value="INNER MEMBRANE PROTEIN YEDE"/>
    <property type="match status" value="1"/>
</dbReference>
<dbReference type="STRING" id="914237.A0A1E1KFU6"/>
<evidence type="ECO:0000256" key="1">
    <source>
        <dbReference type="ARBA" id="ARBA00004429"/>
    </source>
</evidence>
<dbReference type="InParanoid" id="A0A1E1KFU6"/>
<dbReference type="Proteomes" id="UP000178129">
    <property type="component" value="Unassembled WGS sequence"/>
</dbReference>
<evidence type="ECO:0000256" key="7">
    <source>
        <dbReference type="ARBA" id="ARBA00023136"/>
    </source>
</evidence>
<sequence length="333" mass="34113">MTTTMINSVASGSIFGAALVAAGVYSPEVIIGQMQLKEFHMLKTFLAASASSALPIILAKTLNIASCKPKTPVTLNLFSAYDGNILGGLLLGIGMSLTGACPGTLVPQLATGVPSGPLVLVGGLAGGILYSRYGKPLIGRVQNRGLVEKATIFEVLEFKQGSAMAVYEAMCLAMIGSLTHYFPDSDDLLAPSIVGGLFIGMSQAVSLLLTGGSLGISAAYEQLGDLFWWAEESVLEGNTARRPSIKSTAFAVGTFIGSGILFRILGLPAPTSGLHIGPARAVIGGVFLTFGSRIAGGCTSGHGISGMSQLSISSIITVIAMFGGGIAMMAFIQ</sequence>
<comment type="caution">
    <text evidence="9">The sequence shown here is derived from an EMBL/GenBank/DDBJ whole genome shotgun (WGS) entry which is preliminary data.</text>
</comment>
<gene>
    <name evidence="9" type="ORF">RCO7_02669</name>
</gene>
<feature type="transmembrane region" description="Helical" evidence="8">
    <location>
        <begin position="310"/>
        <end position="332"/>
    </location>
</feature>
<evidence type="ECO:0000256" key="4">
    <source>
        <dbReference type="ARBA" id="ARBA00022519"/>
    </source>
</evidence>
<dbReference type="PANTHER" id="PTHR30574:SF1">
    <property type="entry name" value="SULPHUR TRANSPORT DOMAIN-CONTAINING PROTEIN"/>
    <property type="match status" value="1"/>
</dbReference>
<keyword evidence="3" id="KW-1003">Cell membrane</keyword>
<proteinExistence type="predicted"/>
<keyword evidence="7 8" id="KW-0472">Membrane</keyword>
<dbReference type="EMBL" id="FJUW01000012">
    <property type="protein sequence ID" value="CZS96918.1"/>
    <property type="molecule type" value="Genomic_DNA"/>
</dbReference>
<reference evidence="10" key="1">
    <citation type="submission" date="2016-03" db="EMBL/GenBank/DDBJ databases">
        <authorList>
            <person name="Ploux O."/>
        </authorList>
    </citation>
    <scope>NUCLEOTIDE SEQUENCE [LARGE SCALE GENOMIC DNA]</scope>
    <source>
        <strain evidence="10">UK7</strain>
    </source>
</reference>
<dbReference type="GO" id="GO:0005886">
    <property type="term" value="C:plasma membrane"/>
    <property type="evidence" value="ECO:0007669"/>
    <property type="project" value="UniProtKB-SubCell"/>
</dbReference>
<dbReference type="InterPro" id="IPR007272">
    <property type="entry name" value="Sulf_transp_TsuA/YedE"/>
</dbReference>
<keyword evidence="10" id="KW-1185">Reference proteome</keyword>
<comment type="subcellular location">
    <subcellularLocation>
        <location evidence="1">Cell inner membrane</location>
        <topology evidence="1">Multi-pass membrane protein</topology>
    </subcellularLocation>
</comment>
<keyword evidence="6 8" id="KW-1133">Transmembrane helix</keyword>
<accession>A0A1E1KFU6</accession>